<proteinExistence type="predicted"/>
<dbReference type="Proteomes" id="UP001578633">
    <property type="component" value="Chromosome 3"/>
</dbReference>
<name>A0ABR3ULZ8_9PLEO</name>
<protein>
    <submittedName>
        <fullName evidence="1">Uncharacterized protein</fullName>
    </submittedName>
</protein>
<dbReference type="GeneID" id="96084449"/>
<accession>A0ABR3ULZ8</accession>
<keyword evidence="2" id="KW-1185">Reference proteome</keyword>
<comment type="caution">
    <text evidence="1">The sequence shown here is derived from an EMBL/GenBank/DDBJ whole genome shotgun (WGS) entry which is preliminary data.</text>
</comment>
<gene>
    <name evidence="1" type="ORF">ACET3X_004127</name>
</gene>
<evidence type="ECO:0000313" key="1">
    <source>
        <dbReference type="EMBL" id="KAL1797521.1"/>
    </source>
</evidence>
<sequence>MAVHRLTRCTRRGSPASLFAYNTIGLSPPRELEHAILFICPLPSDLDHTYTRDWPSTRPPLCPSKSFGILCP</sequence>
<dbReference type="RefSeq" id="XP_069308105.1">
    <property type="nucleotide sequence ID" value="XM_069450298.1"/>
</dbReference>
<evidence type="ECO:0000313" key="2">
    <source>
        <dbReference type="Proteomes" id="UP001578633"/>
    </source>
</evidence>
<dbReference type="EMBL" id="JBHGVX010000003">
    <property type="protein sequence ID" value="KAL1797521.1"/>
    <property type="molecule type" value="Genomic_DNA"/>
</dbReference>
<reference evidence="1 2" key="1">
    <citation type="submission" date="2024-09" db="EMBL/GenBank/DDBJ databases">
        <title>T2T genomes of carrot and Alternaria dauci and their utility for understanding host-pathogen interaction during carrot leaf blight disease.</title>
        <authorList>
            <person name="Liu W."/>
            <person name="Xu S."/>
            <person name="Ou C."/>
            <person name="Liu X."/>
            <person name="Zhuang F."/>
            <person name="Deng X.W."/>
        </authorList>
    </citation>
    <scope>NUCLEOTIDE SEQUENCE [LARGE SCALE GENOMIC DNA]</scope>
    <source>
        <strain evidence="1 2">A2016</strain>
    </source>
</reference>
<organism evidence="1 2">
    <name type="scientific">Alternaria dauci</name>
    <dbReference type="NCBI Taxonomy" id="48095"/>
    <lineage>
        <taxon>Eukaryota</taxon>
        <taxon>Fungi</taxon>
        <taxon>Dikarya</taxon>
        <taxon>Ascomycota</taxon>
        <taxon>Pezizomycotina</taxon>
        <taxon>Dothideomycetes</taxon>
        <taxon>Pleosporomycetidae</taxon>
        <taxon>Pleosporales</taxon>
        <taxon>Pleosporineae</taxon>
        <taxon>Pleosporaceae</taxon>
        <taxon>Alternaria</taxon>
        <taxon>Alternaria sect. Porri</taxon>
    </lineage>
</organism>